<comment type="caution">
    <text evidence="8">The sequence shown here is derived from an EMBL/GenBank/DDBJ whole genome shotgun (WGS) entry which is preliminary data.</text>
</comment>
<dbReference type="NCBIfam" id="TIGR00043">
    <property type="entry name" value="rRNA maturation RNase YbeY"/>
    <property type="match status" value="1"/>
</dbReference>
<dbReference type="OrthoDB" id="9811984at2"/>
<name>A0A0A2GX86_9FLAO</name>
<organism evidence="8 9">
    <name type="scientific">Dokdonia donghaensis DSW-1</name>
    <dbReference type="NCBI Taxonomy" id="1300343"/>
    <lineage>
        <taxon>Bacteria</taxon>
        <taxon>Pseudomonadati</taxon>
        <taxon>Bacteroidota</taxon>
        <taxon>Flavobacteriia</taxon>
        <taxon>Flavobacteriales</taxon>
        <taxon>Flavobacteriaceae</taxon>
        <taxon>Dokdonia</taxon>
    </lineage>
</organism>
<evidence type="ECO:0000256" key="2">
    <source>
        <dbReference type="ARBA" id="ARBA00022722"/>
    </source>
</evidence>
<keyword evidence="7" id="KW-0698">rRNA processing</keyword>
<evidence type="ECO:0000313" key="8">
    <source>
        <dbReference type="EMBL" id="KGO06926.1"/>
    </source>
</evidence>
<dbReference type="AlphaFoldDB" id="A0A0A2GX86"/>
<comment type="function">
    <text evidence="7">Single strand-specific metallo-endoribonuclease involved in late-stage 70S ribosome quality control and in maturation of the 3' terminus of the 16S rRNA.</text>
</comment>
<dbReference type="RefSeq" id="WP_035326211.1">
    <property type="nucleotide sequence ID" value="NZ_CP015125.1"/>
</dbReference>
<dbReference type="PANTHER" id="PTHR46986:SF1">
    <property type="entry name" value="ENDORIBONUCLEASE YBEY, CHLOROPLASTIC"/>
    <property type="match status" value="1"/>
</dbReference>
<keyword evidence="2 7" id="KW-0540">Nuclease</keyword>
<comment type="subcellular location">
    <subcellularLocation>
        <location evidence="7">Cytoplasm</location>
    </subcellularLocation>
</comment>
<evidence type="ECO:0000313" key="9">
    <source>
        <dbReference type="Proteomes" id="UP000030140"/>
    </source>
</evidence>
<evidence type="ECO:0000256" key="1">
    <source>
        <dbReference type="ARBA" id="ARBA00010875"/>
    </source>
</evidence>
<reference evidence="8 9" key="1">
    <citation type="submission" date="2014-10" db="EMBL/GenBank/DDBJ databases">
        <title>Draft genome sequence of the proteorhodopsin-containing marine bacterium Dokdonia donghaensis.</title>
        <authorList>
            <person name="Gomez-Consarnau L."/>
            <person name="Gonzalez J.M."/>
            <person name="Riedel T."/>
            <person name="Jaenicke S."/>
            <person name="Wagner-Doebler I."/>
            <person name="Fuhrman J.A."/>
        </authorList>
    </citation>
    <scope>NUCLEOTIDE SEQUENCE [LARGE SCALE GENOMIC DNA]</scope>
    <source>
        <strain evidence="8 9">DSW-1</strain>
    </source>
</reference>
<protein>
    <recommendedName>
        <fullName evidence="7">Endoribonuclease YbeY</fullName>
        <ecNumber evidence="7">3.1.-.-</ecNumber>
    </recommendedName>
</protein>
<dbReference type="Gene3D" id="3.40.390.30">
    <property type="entry name" value="Metalloproteases ('zincins'), catalytic domain"/>
    <property type="match status" value="1"/>
</dbReference>
<evidence type="ECO:0000256" key="3">
    <source>
        <dbReference type="ARBA" id="ARBA00022723"/>
    </source>
</evidence>
<dbReference type="GO" id="GO:0006364">
    <property type="term" value="P:rRNA processing"/>
    <property type="evidence" value="ECO:0007669"/>
    <property type="project" value="UniProtKB-UniRule"/>
</dbReference>
<feature type="binding site" evidence="7">
    <location>
        <position position="115"/>
    </location>
    <ligand>
        <name>Zn(2+)</name>
        <dbReference type="ChEBI" id="CHEBI:29105"/>
        <note>catalytic</note>
    </ligand>
</feature>
<evidence type="ECO:0000256" key="6">
    <source>
        <dbReference type="ARBA" id="ARBA00022833"/>
    </source>
</evidence>
<dbReference type="GO" id="GO:0008270">
    <property type="term" value="F:zinc ion binding"/>
    <property type="evidence" value="ECO:0007669"/>
    <property type="project" value="UniProtKB-UniRule"/>
</dbReference>
<keyword evidence="7" id="KW-0690">Ribosome biogenesis</keyword>
<comment type="cofactor">
    <cofactor evidence="7">
        <name>Zn(2+)</name>
        <dbReference type="ChEBI" id="CHEBI:29105"/>
    </cofactor>
    <text evidence="7">Binds 1 zinc ion.</text>
</comment>
<dbReference type="EC" id="3.1.-.-" evidence="7"/>
<dbReference type="KEGG" id="ddo:I597_0627"/>
<comment type="similarity">
    <text evidence="1 7">Belongs to the endoribonuclease YbeY family.</text>
</comment>
<proteinExistence type="inferred from homology"/>
<evidence type="ECO:0000256" key="5">
    <source>
        <dbReference type="ARBA" id="ARBA00022801"/>
    </source>
</evidence>
<dbReference type="InterPro" id="IPR002036">
    <property type="entry name" value="YbeY"/>
</dbReference>
<sequence>MIEFNSINNFELVNPEQIITWLEGVISAERKIVGELNYIFCDDAYLHKINVDFLDHDTFTDIISFDYSQGNIVSGDMYISVERVEENAQDFNCSFRDELSRVMVHGILHYCGYKDKSTEEGKLMRSKENTYLALR</sequence>
<dbReference type="InterPro" id="IPR023091">
    <property type="entry name" value="MetalPrtase_cat_dom_sf_prd"/>
</dbReference>
<keyword evidence="6 7" id="KW-0862">Zinc</keyword>
<dbReference type="PANTHER" id="PTHR46986">
    <property type="entry name" value="ENDORIBONUCLEASE YBEY, CHLOROPLASTIC"/>
    <property type="match status" value="1"/>
</dbReference>
<dbReference type="Pfam" id="PF02130">
    <property type="entry name" value="YbeY"/>
    <property type="match status" value="1"/>
</dbReference>
<evidence type="ECO:0000256" key="4">
    <source>
        <dbReference type="ARBA" id="ARBA00022759"/>
    </source>
</evidence>
<dbReference type="HAMAP" id="MF_00009">
    <property type="entry name" value="Endoribonucl_YbeY"/>
    <property type="match status" value="1"/>
</dbReference>
<keyword evidence="9" id="KW-1185">Reference proteome</keyword>
<dbReference type="EMBL" id="JSAQ01000001">
    <property type="protein sequence ID" value="KGO06926.1"/>
    <property type="molecule type" value="Genomic_DNA"/>
</dbReference>
<feature type="binding site" evidence="7">
    <location>
        <position position="109"/>
    </location>
    <ligand>
        <name>Zn(2+)</name>
        <dbReference type="ChEBI" id="CHEBI:29105"/>
        <note>catalytic</note>
    </ligand>
</feature>
<dbReference type="GO" id="GO:0004222">
    <property type="term" value="F:metalloendopeptidase activity"/>
    <property type="evidence" value="ECO:0007669"/>
    <property type="project" value="InterPro"/>
</dbReference>
<dbReference type="Proteomes" id="UP000030140">
    <property type="component" value="Unassembled WGS sequence"/>
</dbReference>
<keyword evidence="4 7" id="KW-0255">Endonuclease</keyword>
<keyword evidence="3 7" id="KW-0479">Metal-binding</keyword>
<evidence type="ECO:0000256" key="7">
    <source>
        <dbReference type="HAMAP-Rule" id="MF_00009"/>
    </source>
</evidence>
<keyword evidence="7" id="KW-0963">Cytoplasm</keyword>
<accession>A0A0A2GX86</accession>
<dbReference type="PATRIC" id="fig|1300343.5.peg.637"/>
<dbReference type="GO" id="GO:0005737">
    <property type="term" value="C:cytoplasm"/>
    <property type="evidence" value="ECO:0007669"/>
    <property type="project" value="UniProtKB-SubCell"/>
</dbReference>
<dbReference type="GO" id="GO:0004521">
    <property type="term" value="F:RNA endonuclease activity"/>
    <property type="evidence" value="ECO:0007669"/>
    <property type="project" value="UniProtKB-UniRule"/>
</dbReference>
<keyword evidence="5 7" id="KW-0378">Hydrolase</keyword>
<dbReference type="SUPFAM" id="SSF55486">
    <property type="entry name" value="Metalloproteases ('zincins'), catalytic domain"/>
    <property type="match status" value="1"/>
</dbReference>
<gene>
    <name evidence="7" type="primary">ybeY</name>
    <name evidence="8" type="ORF">NV36_08785</name>
</gene>
<feature type="binding site" evidence="7">
    <location>
        <position position="105"/>
    </location>
    <ligand>
        <name>Zn(2+)</name>
        <dbReference type="ChEBI" id="CHEBI:29105"/>
        <note>catalytic</note>
    </ligand>
</feature>